<comment type="caution">
    <text evidence="2">The sequence shown here is derived from an EMBL/GenBank/DDBJ whole genome shotgun (WGS) entry which is preliminary data.</text>
</comment>
<gene>
    <name evidence="2" type="ORF">VPNG_09695</name>
</gene>
<dbReference type="InParanoid" id="A0A423VJP7"/>
<feature type="region of interest" description="Disordered" evidence="1">
    <location>
        <begin position="57"/>
        <end position="86"/>
    </location>
</feature>
<dbReference type="Proteomes" id="UP000285146">
    <property type="component" value="Unassembled WGS sequence"/>
</dbReference>
<proteinExistence type="predicted"/>
<accession>A0A423VJP7</accession>
<organism evidence="2 3">
    <name type="scientific">Cytospora leucostoma</name>
    <dbReference type="NCBI Taxonomy" id="1230097"/>
    <lineage>
        <taxon>Eukaryota</taxon>
        <taxon>Fungi</taxon>
        <taxon>Dikarya</taxon>
        <taxon>Ascomycota</taxon>
        <taxon>Pezizomycotina</taxon>
        <taxon>Sordariomycetes</taxon>
        <taxon>Sordariomycetidae</taxon>
        <taxon>Diaporthales</taxon>
        <taxon>Cytosporaceae</taxon>
        <taxon>Cytospora</taxon>
    </lineage>
</organism>
<feature type="compositionally biased region" description="Basic and acidic residues" evidence="1">
    <location>
        <begin position="1"/>
        <end position="12"/>
    </location>
</feature>
<dbReference type="EMBL" id="LKEB01000092">
    <property type="protein sequence ID" value="ROV91237.1"/>
    <property type="molecule type" value="Genomic_DNA"/>
</dbReference>
<dbReference type="STRING" id="1230097.A0A423VJP7"/>
<evidence type="ECO:0000256" key="1">
    <source>
        <dbReference type="SAM" id="MobiDB-lite"/>
    </source>
</evidence>
<protein>
    <submittedName>
        <fullName evidence="2">Uncharacterized protein</fullName>
    </submittedName>
</protein>
<name>A0A423VJP7_9PEZI</name>
<feature type="compositionally biased region" description="Polar residues" evidence="1">
    <location>
        <begin position="28"/>
        <end position="38"/>
    </location>
</feature>
<evidence type="ECO:0000313" key="3">
    <source>
        <dbReference type="Proteomes" id="UP000285146"/>
    </source>
</evidence>
<dbReference type="OrthoDB" id="4232400at2759"/>
<reference evidence="2 3" key="1">
    <citation type="submission" date="2015-09" db="EMBL/GenBank/DDBJ databases">
        <title>Host preference determinants of Valsa canker pathogens revealed by comparative genomics.</title>
        <authorList>
            <person name="Yin Z."/>
            <person name="Huang L."/>
        </authorList>
    </citation>
    <scope>NUCLEOTIDE SEQUENCE [LARGE SCALE GENOMIC DNA]</scope>
    <source>
        <strain evidence="2 3">SXYLt</strain>
    </source>
</reference>
<evidence type="ECO:0000313" key="2">
    <source>
        <dbReference type="EMBL" id="ROV91237.1"/>
    </source>
</evidence>
<feature type="region of interest" description="Disordered" evidence="1">
    <location>
        <begin position="1"/>
        <end position="42"/>
    </location>
</feature>
<dbReference type="AlphaFoldDB" id="A0A423VJP7"/>
<sequence length="86" mass="9221">MPSSNDKNDDGSNGKSSSSSSAGRRTDTASQEGGQSNYRMVKDGWGDRVNFQASMGLGMTPEDIDEGNQILDAFRDADAEQASQRK</sequence>
<keyword evidence="3" id="KW-1185">Reference proteome</keyword>